<evidence type="ECO:0000256" key="6">
    <source>
        <dbReference type="SAM" id="Phobius"/>
    </source>
</evidence>
<dbReference type="InterPro" id="IPR050250">
    <property type="entry name" value="Macrolide_Exporter_MacB"/>
</dbReference>
<evidence type="ECO:0000259" key="8">
    <source>
        <dbReference type="Pfam" id="PF12704"/>
    </source>
</evidence>
<keyword evidence="10" id="KW-1185">Reference proteome</keyword>
<feature type="domain" description="MacB-like periplasmic core" evidence="8">
    <location>
        <begin position="438"/>
        <end position="594"/>
    </location>
</feature>
<dbReference type="PANTHER" id="PTHR30572">
    <property type="entry name" value="MEMBRANE COMPONENT OF TRANSPORTER-RELATED"/>
    <property type="match status" value="1"/>
</dbReference>
<keyword evidence="4 6" id="KW-1133">Transmembrane helix</keyword>
<dbReference type="Pfam" id="PF12704">
    <property type="entry name" value="MacB_PCD"/>
    <property type="match status" value="2"/>
</dbReference>
<evidence type="ECO:0000313" key="10">
    <source>
        <dbReference type="Proteomes" id="UP001172082"/>
    </source>
</evidence>
<evidence type="ECO:0000256" key="5">
    <source>
        <dbReference type="ARBA" id="ARBA00023136"/>
    </source>
</evidence>
<evidence type="ECO:0000256" key="3">
    <source>
        <dbReference type="ARBA" id="ARBA00022692"/>
    </source>
</evidence>
<feature type="transmembrane region" description="Helical" evidence="6">
    <location>
        <begin position="378"/>
        <end position="403"/>
    </location>
</feature>
<feature type="transmembrane region" description="Helical" evidence="6">
    <location>
        <begin position="716"/>
        <end position="739"/>
    </location>
</feature>
<organism evidence="9 10">
    <name type="scientific">Splendidivirga corallicola</name>
    <dbReference type="NCBI Taxonomy" id="3051826"/>
    <lineage>
        <taxon>Bacteria</taxon>
        <taxon>Pseudomonadati</taxon>
        <taxon>Bacteroidota</taxon>
        <taxon>Cytophagia</taxon>
        <taxon>Cytophagales</taxon>
        <taxon>Splendidivirgaceae</taxon>
        <taxon>Splendidivirga</taxon>
    </lineage>
</organism>
<dbReference type="Proteomes" id="UP001172082">
    <property type="component" value="Unassembled WGS sequence"/>
</dbReference>
<dbReference type="InterPro" id="IPR025857">
    <property type="entry name" value="MacB_PCD"/>
</dbReference>
<proteinExistence type="predicted"/>
<evidence type="ECO:0000256" key="4">
    <source>
        <dbReference type="ARBA" id="ARBA00022989"/>
    </source>
</evidence>
<feature type="domain" description="ABC3 transporter permease C-terminal" evidence="7">
    <location>
        <begin position="667"/>
        <end position="777"/>
    </location>
</feature>
<gene>
    <name evidence="9" type="ORF">QQ008_13650</name>
</gene>
<evidence type="ECO:0000259" key="7">
    <source>
        <dbReference type="Pfam" id="PF02687"/>
    </source>
</evidence>
<name>A0ABT8KNY4_9BACT</name>
<accession>A0ABT8KNY4</accession>
<protein>
    <submittedName>
        <fullName evidence="9">ABC transporter permease</fullName>
    </submittedName>
</protein>
<dbReference type="PROSITE" id="PS51257">
    <property type="entry name" value="PROKAR_LIPOPROTEIN"/>
    <property type="match status" value="1"/>
</dbReference>
<feature type="transmembrane region" description="Helical" evidence="6">
    <location>
        <begin position="664"/>
        <end position="689"/>
    </location>
</feature>
<keyword evidence="5 6" id="KW-0472">Membrane</keyword>
<feature type="transmembrane region" description="Helical" evidence="6">
    <location>
        <begin position="331"/>
        <end position="358"/>
    </location>
</feature>
<reference evidence="9" key="1">
    <citation type="submission" date="2023-06" db="EMBL/GenBank/DDBJ databases">
        <title>Genomic of Parafulvivirga corallium.</title>
        <authorList>
            <person name="Wang G."/>
        </authorList>
    </citation>
    <scope>NUCLEOTIDE SEQUENCE</scope>
    <source>
        <strain evidence="9">BMA10</strain>
    </source>
</reference>
<feature type="domain" description="ABC3 transporter permease C-terminal" evidence="7">
    <location>
        <begin position="290"/>
        <end position="404"/>
    </location>
</feature>
<evidence type="ECO:0000256" key="2">
    <source>
        <dbReference type="ARBA" id="ARBA00022475"/>
    </source>
</evidence>
<feature type="transmembrane region" description="Helical" evidence="6">
    <location>
        <begin position="21"/>
        <end position="41"/>
    </location>
</feature>
<feature type="transmembrane region" description="Helical" evidence="6">
    <location>
        <begin position="286"/>
        <end position="310"/>
    </location>
</feature>
<feature type="transmembrane region" description="Helical" evidence="6">
    <location>
        <begin position="745"/>
        <end position="769"/>
    </location>
</feature>
<keyword evidence="2" id="KW-1003">Cell membrane</keyword>
<dbReference type="PANTHER" id="PTHR30572:SF18">
    <property type="entry name" value="ABC-TYPE MACROLIDE FAMILY EXPORT SYSTEM PERMEASE COMPONENT 2"/>
    <property type="match status" value="1"/>
</dbReference>
<sequence>MLKNFLKTFSRSLVKNKLISFINIFGLSIAIGCSLVVYIFVDWQFSMDQFHVNRNNIFLLQNVVSRDGSEQVWGDSPAPIGDALEADFSQIKRVVRIDNRGTVFKYKDKIFNEFVRFVNPEFLDMFTFPLRLGEKEALQDPSNIILSDRIAEKYFGEENPIGKQVELILNNKKESFIVAGVAEKFPKTASFAFNILINFEKKFNIYDKEDPNDWKDFIGSTFIELNDPADIELISSKMDKYVAIQNEAEEDWPASAYTFQPLSTLSLNSYKIRGDIASGDDPVARIVLSLIGIFMMTLACFNYINIAIVSSAKRLKEIGLRKVVGGTKQQLVFQFIGENLIICLFALILGGVWARFLFGPWFDNLFSIGLELDFYKSVDAWVFFTALLVITGIGSGAYPAFYISSFKAVNIFRGQQQFGKGNKFTKVFLTFQFILSIITIVFGITFVQNADYQKERDWGYNQSQTLVVPVDGENTYVSLKNEYLQNPDIVQVAGSGNHVGRSSGLAVIDYNSKKYEIRRIDVGHNYLETLGIRLKQGRFFEEERATDVTESVVINQTFMDHMNWEQPLGQSFDLDTITYHVVGVVEDFHYQNFHNEIEPTFFRMTTQDKFRYLSLKVKAGQATKIGESMEASWKVVAPDLPYNGFFQDTVFDRYFNNVQGHGRVMGFTATLAIILSCMGLFGLVSLNVTARMREFSIRKVLGAGIKNIFTGINKHYIWLLLIACIIGLPVSYYLVSILLEEVYEYYMPLTFVPLLIAMIILFTVSLITVSSQIYKVVVSNPVDSLRVE</sequence>
<comment type="subcellular location">
    <subcellularLocation>
        <location evidence="1">Cell membrane</location>
        <topology evidence="1">Multi-pass membrane protein</topology>
    </subcellularLocation>
</comment>
<evidence type="ECO:0000313" key="9">
    <source>
        <dbReference type="EMBL" id="MDN5202426.1"/>
    </source>
</evidence>
<dbReference type="RefSeq" id="WP_346752450.1">
    <property type="nucleotide sequence ID" value="NZ_JAUJEA010000004.1"/>
</dbReference>
<evidence type="ECO:0000256" key="1">
    <source>
        <dbReference type="ARBA" id="ARBA00004651"/>
    </source>
</evidence>
<feature type="transmembrane region" description="Helical" evidence="6">
    <location>
        <begin position="424"/>
        <end position="447"/>
    </location>
</feature>
<dbReference type="EMBL" id="JAUJEA010000004">
    <property type="protein sequence ID" value="MDN5202426.1"/>
    <property type="molecule type" value="Genomic_DNA"/>
</dbReference>
<feature type="domain" description="MacB-like periplasmic core" evidence="8">
    <location>
        <begin position="20"/>
        <end position="240"/>
    </location>
</feature>
<comment type="caution">
    <text evidence="9">The sequence shown here is derived from an EMBL/GenBank/DDBJ whole genome shotgun (WGS) entry which is preliminary data.</text>
</comment>
<keyword evidence="3 6" id="KW-0812">Transmembrane</keyword>
<dbReference type="InterPro" id="IPR003838">
    <property type="entry name" value="ABC3_permease_C"/>
</dbReference>
<dbReference type="Pfam" id="PF02687">
    <property type="entry name" value="FtsX"/>
    <property type="match status" value="2"/>
</dbReference>